<comment type="similarity">
    <text evidence="1 4">Belongs to the bacterial histone-like protein family.</text>
</comment>
<dbReference type="Gene3D" id="4.10.520.10">
    <property type="entry name" value="IHF-like DNA-binding proteins"/>
    <property type="match status" value="1"/>
</dbReference>
<dbReference type="AlphaFoldDB" id="A0A0K8MDV1"/>
<dbReference type="EMBL" id="BBVC01000083">
    <property type="protein sequence ID" value="GAO98725.1"/>
    <property type="molecule type" value="Genomic_DNA"/>
</dbReference>
<keyword evidence="3 5" id="KW-0238">DNA-binding</keyword>
<dbReference type="OrthoDB" id="9799835at2"/>
<dbReference type="Proteomes" id="UP000036771">
    <property type="component" value="Unassembled WGS sequence"/>
</dbReference>
<evidence type="ECO:0000256" key="1">
    <source>
        <dbReference type="ARBA" id="ARBA00010529"/>
    </source>
</evidence>
<dbReference type="PANTHER" id="PTHR33175">
    <property type="entry name" value="DNA-BINDING PROTEIN HU"/>
    <property type="match status" value="1"/>
</dbReference>
<dbReference type="PROSITE" id="PS00045">
    <property type="entry name" value="HISTONE_LIKE"/>
    <property type="match status" value="1"/>
</dbReference>
<dbReference type="InterPro" id="IPR010992">
    <property type="entry name" value="IHF-like_DNA-bd_dom_sf"/>
</dbReference>
<dbReference type="SMART" id="SM00411">
    <property type="entry name" value="BHL"/>
    <property type="match status" value="1"/>
</dbReference>
<protein>
    <submittedName>
        <fullName evidence="5">DNA-binding protein HRL53</fullName>
    </submittedName>
</protein>
<dbReference type="PRINTS" id="PR01727">
    <property type="entry name" value="DNABINDINGHU"/>
</dbReference>
<name>A0A0K8MDV1_9PROT</name>
<dbReference type="Pfam" id="PF00216">
    <property type="entry name" value="Bac_DNA_binding"/>
    <property type="match status" value="1"/>
</dbReference>
<gene>
    <name evidence="5" type="ORF">Cva_01391</name>
</gene>
<sequence>MNKNDLVEKVASISKLTKADASRAVDGVFEAISSSLKKKEEVRLVGFGTFSVANRAATEGRNPRTGEKIKIPATRRPKFTPGKGLKEAVGS</sequence>
<dbReference type="GO" id="GO:0030527">
    <property type="term" value="F:structural constituent of chromatin"/>
    <property type="evidence" value="ECO:0007669"/>
    <property type="project" value="InterPro"/>
</dbReference>
<dbReference type="InterPro" id="IPR000119">
    <property type="entry name" value="Hist_DNA-bd"/>
</dbReference>
<evidence type="ECO:0000256" key="2">
    <source>
        <dbReference type="ARBA" id="ARBA00023067"/>
    </source>
</evidence>
<evidence type="ECO:0000313" key="6">
    <source>
        <dbReference type="Proteomes" id="UP000036771"/>
    </source>
</evidence>
<dbReference type="PANTHER" id="PTHR33175:SF3">
    <property type="entry name" value="DNA-BINDING PROTEIN HU-BETA"/>
    <property type="match status" value="1"/>
</dbReference>
<accession>A0A0K8MDV1</accession>
<evidence type="ECO:0000256" key="4">
    <source>
        <dbReference type="RuleBase" id="RU003939"/>
    </source>
</evidence>
<dbReference type="GO" id="GO:0003677">
    <property type="term" value="F:DNA binding"/>
    <property type="evidence" value="ECO:0007669"/>
    <property type="project" value="UniProtKB-KW"/>
</dbReference>
<evidence type="ECO:0000256" key="3">
    <source>
        <dbReference type="ARBA" id="ARBA00023125"/>
    </source>
</evidence>
<dbReference type="STRING" id="1629334.Cva_01391"/>
<dbReference type="InterPro" id="IPR020816">
    <property type="entry name" value="Histone-like_DNA-bd_CS"/>
</dbReference>
<comment type="caution">
    <text evidence="5">The sequence shown here is derived from an EMBL/GenBank/DDBJ whole genome shotgun (WGS) entry which is preliminary data.</text>
</comment>
<dbReference type="GO" id="GO:0030261">
    <property type="term" value="P:chromosome condensation"/>
    <property type="evidence" value="ECO:0007669"/>
    <property type="project" value="UniProtKB-KW"/>
</dbReference>
<proteinExistence type="inferred from homology"/>
<keyword evidence="2" id="KW-0226">DNA condensation</keyword>
<dbReference type="SUPFAM" id="SSF47729">
    <property type="entry name" value="IHF-like DNA-binding proteins"/>
    <property type="match status" value="1"/>
</dbReference>
<evidence type="ECO:0000313" key="5">
    <source>
        <dbReference type="EMBL" id="GAO98725.1"/>
    </source>
</evidence>
<organism evidence="5 6">
    <name type="scientific">Caedimonas varicaedens</name>
    <dbReference type="NCBI Taxonomy" id="1629334"/>
    <lineage>
        <taxon>Bacteria</taxon>
        <taxon>Pseudomonadati</taxon>
        <taxon>Pseudomonadota</taxon>
        <taxon>Alphaproteobacteria</taxon>
        <taxon>Holosporales</taxon>
        <taxon>Caedimonadaceae</taxon>
        <taxon>Caedimonas</taxon>
    </lineage>
</organism>
<keyword evidence="6" id="KW-1185">Reference proteome</keyword>
<dbReference type="GO" id="GO:0005829">
    <property type="term" value="C:cytosol"/>
    <property type="evidence" value="ECO:0007669"/>
    <property type="project" value="TreeGrafter"/>
</dbReference>
<dbReference type="CDD" id="cd13831">
    <property type="entry name" value="HU"/>
    <property type="match status" value="1"/>
</dbReference>
<reference evidence="5 6" key="1">
    <citation type="submission" date="2015-03" db="EMBL/GenBank/DDBJ databases">
        <title>Caedibacter varicaedens, whole genome shotgun sequence.</title>
        <authorList>
            <person name="Suzuki H."/>
            <person name="Dapper A.L."/>
            <person name="Gibson A.K."/>
            <person name="Jackson C."/>
            <person name="Lee H."/>
            <person name="Pejaver V.R."/>
            <person name="Doak T."/>
            <person name="Lynch M."/>
        </authorList>
    </citation>
    <scope>NUCLEOTIDE SEQUENCE [LARGE SCALE GENOMIC DNA]</scope>
</reference>